<dbReference type="GO" id="GO:0016887">
    <property type="term" value="F:ATP hydrolysis activity"/>
    <property type="evidence" value="ECO:0007669"/>
    <property type="project" value="InterPro"/>
</dbReference>
<organism evidence="8 9">
    <name type="scientific">Escherichia coli</name>
    <dbReference type="NCBI Taxonomy" id="562"/>
    <lineage>
        <taxon>Bacteria</taxon>
        <taxon>Pseudomonadati</taxon>
        <taxon>Pseudomonadota</taxon>
        <taxon>Gammaproteobacteria</taxon>
        <taxon>Enterobacterales</taxon>
        <taxon>Enterobacteriaceae</taxon>
        <taxon>Escherichia</taxon>
    </lineage>
</organism>
<evidence type="ECO:0000256" key="4">
    <source>
        <dbReference type="ARBA" id="ARBA00022801"/>
    </source>
</evidence>
<dbReference type="InterPro" id="IPR003439">
    <property type="entry name" value="ABC_transporter-like_ATP-bd"/>
</dbReference>
<name>A0A2X7FSC8_ECOLX</name>
<dbReference type="Gene3D" id="3.40.50.300">
    <property type="entry name" value="P-loop containing nucleotide triphosphate hydrolases"/>
    <property type="match status" value="1"/>
</dbReference>
<dbReference type="SUPFAM" id="SSF52540">
    <property type="entry name" value="P-loop containing nucleoside triphosphate hydrolases"/>
    <property type="match status" value="1"/>
</dbReference>
<dbReference type="PROSITE" id="PS00211">
    <property type="entry name" value="ABC_TRANSPORTER_1"/>
    <property type="match status" value="1"/>
</dbReference>
<dbReference type="PROSITE" id="PS50990">
    <property type="entry name" value="PEPTIDASE_C39"/>
    <property type="match status" value="1"/>
</dbReference>
<keyword evidence="4 8" id="KW-0378">Hydrolase</keyword>
<dbReference type="Gene3D" id="1.20.1560.10">
    <property type="entry name" value="ABC transporter type 1, transmembrane domain"/>
    <property type="match status" value="1"/>
</dbReference>
<keyword evidence="2" id="KW-0812">Transmembrane</keyword>
<dbReference type="PANTHER" id="PTHR43394">
    <property type="entry name" value="ATP-DEPENDENT PERMEASE MDL1, MITOCHONDRIAL"/>
    <property type="match status" value="1"/>
</dbReference>
<evidence type="ECO:0000313" key="9">
    <source>
        <dbReference type="Proteomes" id="UP000250671"/>
    </source>
</evidence>
<proteinExistence type="predicted"/>
<dbReference type="InterPro" id="IPR003593">
    <property type="entry name" value="AAA+_ATPase"/>
</dbReference>
<dbReference type="Pfam" id="PF03412">
    <property type="entry name" value="Peptidase_C39"/>
    <property type="match status" value="1"/>
</dbReference>
<evidence type="ECO:0000256" key="6">
    <source>
        <dbReference type="ARBA" id="ARBA00022989"/>
    </source>
</evidence>
<dbReference type="Proteomes" id="UP000250671">
    <property type="component" value="Unassembled WGS sequence"/>
</dbReference>
<evidence type="ECO:0000313" key="8">
    <source>
        <dbReference type="EMBL" id="SQP89453.1"/>
    </source>
</evidence>
<dbReference type="GO" id="GO:0006508">
    <property type="term" value="P:proteolysis"/>
    <property type="evidence" value="ECO:0007669"/>
    <property type="project" value="InterPro"/>
</dbReference>
<dbReference type="InterPro" id="IPR017871">
    <property type="entry name" value="ABC_transporter-like_CS"/>
</dbReference>
<dbReference type="Gene3D" id="3.90.70.10">
    <property type="entry name" value="Cysteine proteinases"/>
    <property type="match status" value="1"/>
</dbReference>
<dbReference type="InterPro" id="IPR039421">
    <property type="entry name" value="Type_1_exporter"/>
</dbReference>
<dbReference type="GO" id="GO:0005524">
    <property type="term" value="F:ATP binding"/>
    <property type="evidence" value="ECO:0007669"/>
    <property type="project" value="UniProtKB-KW"/>
</dbReference>
<dbReference type="InterPro" id="IPR036640">
    <property type="entry name" value="ABC1_TM_sf"/>
</dbReference>
<evidence type="ECO:0000256" key="1">
    <source>
        <dbReference type="ARBA" id="ARBA00004651"/>
    </source>
</evidence>
<sequence>MVFYFFRICKMSIIIPKQILQEEINECGLACIAMLAESHGKKISMEELRELYPVMKNGSTLYDLMVIAEKFGLNCVPVKFHPGEIEELSLPAIIHYDDNHFVYLAYKKGKYVCVMNPAIGMQILHYRSLMEHISGYALIVDEVEPHKEKQKYKHNIFDYMSFLNTKGTSKIKGIYTLLSLTLIISLTGFIMPLMVNKAMNNVFGDEHSKEFPYLLYFLSFLLAALFGMVVKIYNEKIVKKFIKKESLLAFQNMMSHPVRFYERRTVGHMFSRFSAWVDSLSQKIYLDNILRGEWIICTISLALMIYISPLLTAISCIAVTVMGIISTLSLQKDKYYTQEIQNKQSDYNDFLMETLQGIKTVKSTGIGRQRLLKFSELSHELYSVIQKQNIWEETKSSLYRMTGTLETLLFVFVSLPLLYEKSISFGEFFSYSFIKVIFSTCVTNIFQAVIGKYKVNLIEERARTIIRHNPVRKNNEYNSGPVKNGELTLRDICFSYNGTNNIINCMNLIFTPGSHSVLIGPSGVGKSTLSKIVAGTITPTSGDILFNNQKVDESFLNEFVYYQSPDDIIFKASVIDNVSLFDMAQTDERKEEVRFILSELHLLDVIEKMPGGIYSLINHNNTSLSSGQLQRLLIARALYSNRQLVVLDEPTANLDDEMAMITIKAIKKICMRKGKTLLVISHSEKIIREFNNIIKL</sequence>
<keyword evidence="6" id="KW-1133">Transmembrane helix</keyword>
<dbReference type="Pfam" id="PF00664">
    <property type="entry name" value="ABC_membrane"/>
    <property type="match status" value="1"/>
</dbReference>
<comment type="subcellular location">
    <subcellularLocation>
        <location evidence="1">Cell membrane</location>
        <topology evidence="1">Multi-pass membrane protein</topology>
    </subcellularLocation>
</comment>
<keyword evidence="5 8" id="KW-0067">ATP-binding</keyword>
<dbReference type="SMART" id="SM00382">
    <property type="entry name" value="AAA"/>
    <property type="match status" value="1"/>
</dbReference>
<keyword evidence="3" id="KW-0547">Nucleotide-binding</keyword>
<evidence type="ECO:0000256" key="5">
    <source>
        <dbReference type="ARBA" id="ARBA00022840"/>
    </source>
</evidence>
<evidence type="ECO:0000256" key="2">
    <source>
        <dbReference type="ARBA" id="ARBA00022692"/>
    </source>
</evidence>
<dbReference type="AlphaFoldDB" id="A0A2X7FSC8"/>
<gene>
    <name evidence="8" type="primary">mchF</name>
    <name evidence="8" type="ORF">SAMEA3752557_05243</name>
</gene>
<dbReference type="PROSITE" id="PS50929">
    <property type="entry name" value="ABC_TM1F"/>
    <property type="match status" value="1"/>
</dbReference>
<protein>
    <submittedName>
        <fullName evidence="8">Microcin H47 secretion ATP-binding protein</fullName>
        <ecNumber evidence="8">3.4.22.-</ecNumber>
    </submittedName>
</protein>
<evidence type="ECO:0000256" key="3">
    <source>
        <dbReference type="ARBA" id="ARBA00022741"/>
    </source>
</evidence>
<dbReference type="EC" id="3.4.22.-" evidence="8"/>
<accession>A0A2X7FSC8</accession>
<dbReference type="InterPro" id="IPR027417">
    <property type="entry name" value="P-loop_NTPase"/>
</dbReference>
<dbReference type="PROSITE" id="PS50893">
    <property type="entry name" value="ABC_TRANSPORTER_2"/>
    <property type="match status" value="1"/>
</dbReference>
<reference evidence="8 9" key="1">
    <citation type="submission" date="2018-06" db="EMBL/GenBank/DDBJ databases">
        <authorList>
            <consortium name="Pathogen Informatics"/>
            <person name="Doyle S."/>
        </authorList>
    </citation>
    <scope>NUCLEOTIDE SEQUENCE [LARGE SCALE GENOMIC DNA]</scope>
    <source>
        <strain evidence="8 9">VREC0535</strain>
    </source>
</reference>
<dbReference type="InterPro" id="IPR005074">
    <property type="entry name" value="Peptidase_C39"/>
</dbReference>
<dbReference type="GO" id="GO:0005886">
    <property type="term" value="C:plasma membrane"/>
    <property type="evidence" value="ECO:0007669"/>
    <property type="project" value="UniProtKB-SubCell"/>
</dbReference>
<dbReference type="GO" id="GO:0015421">
    <property type="term" value="F:ABC-type oligopeptide transporter activity"/>
    <property type="evidence" value="ECO:0007669"/>
    <property type="project" value="TreeGrafter"/>
</dbReference>
<evidence type="ECO:0000256" key="7">
    <source>
        <dbReference type="ARBA" id="ARBA00023136"/>
    </source>
</evidence>
<dbReference type="PANTHER" id="PTHR43394:SF1">
    <property type="entry name" value="ATP-BINDING CASSETTE SUB-FAMILY B MEMBER 10, MITOCHONDRIAL"/>
    <property type="match status" value="1"/>
</dbReference>
<dbReference type="GO" id="GO:0008233">
    <property type="term" value="F:peptidase activity"/>
    <property type="evidence" value="ECO:0007669"/>
    <property type="project" value="InterPro"/>
</dbReference>
<dbReference type="InterPro" id="IPR011527">
    <property type="entry name" value="ABC1_TM_dom"/>
</dbReference>
<dbReference type="SUPFAM" id="SSF90123">
    <property type="entry name" value="ABC transporter transmembrane region"/>
    <property type="match status" value="1"/>
</dbReference>
<keyword evidence="7" id="KW-0472">Membrane</keyword>
<dbReference type="Pfam" id="PF00005">
    <property type="entry name" value="ABC_tran"/>
    <property type="match status" value="1"/>
</dbReference>
<dbReference type="EMBL" id="UCZA01000051">
    <property type="protein sequence ID" value="SQP89453.1"/>
    <property type="molecule type" value="Genomic_DNA"/>
</dbReference>